<keyword evidence="1" id="KW-1133">Transmembrane helix</keyword>
<dbReference type="AlphaFoldDB" id="B0MJY2"/>
<feature type="transmembrane region" description="Helical" evidence="1">
    <location>
        <begin position="6"/>
        <end position="24"/>
    </location>
</feature>
<keyword evidence="3" id="KW-1185">Reference proteome</keyword>
<gene>
    <name evidence="2" type="ORF">EUBSIR_00114</name>
</gene>
<proteinExistence type="predicted"/>
<keyword evidence="1" id="KW-0812">Transmembrane</keyword>
<comment type="caution">
    <text evidence="2">The sequence shown here is derived from an EMBL/GenBank/DDBJ whole genome shotgun (WGS) entry which is preliminary data.</text>
</comment>
<keyword evidence="1" id="KW-0472">Membrane</keyword>
<organism evidence="2 3">
    <name type="scientific">[Eubacterium] siraeum DSM 15702</name>
    <dbReference type="NCBI Taxonomy" id="428128"/>
    <lineage>
        <taxon>Bacteria</taxon>
        <taxon>Bacillati</taxon>
        <taxon>Bacillota</taxon>
        <taxon>Clostridia</taxon>
        <taxon>Eubacteriales</taxon>
        <taxon>Oscillospiraceae</taxon>
        <taxon>Oscillospiraceae incertae sedis</taxon>
    </lineage>
</organism>
<sequence>MLFIIYLILTPILCLLGMLMLEHLERKIKTALAKKAKAVPKHSCSVEKITFTDNKTRKAV</sequence>
<evidence type="ECO:0000313" key="2">
    <source>
        <dbReference type="EMBL" id="EDS01971.1"/>
    </source>
</evidence>
<dbReference type="EMBL" id="ABCA03000022">
    <property type="protein sequence ID" value="EDS01971.1"/>
    <property type="molecule type" value="Genomic_DNA"/>
</dbReference>
<reference evidence="2" key="2">
    <citation type="submission" date="2014-06" db="EMBL/GenBank/DDBJ databases">
        <title>Draft genome sequence of Eubacterium siraeum (DSM 15702).</title>
        <authorList>
            <person name="Sudarsanam P."/>
            <person name="Ley R."/>
            <person name="Guruge J."/>
            <person name="Turnbaugh P.J."/>
            <person name="Mahowald M."/>
            <person name="Liep D."/>
            <person name="Gordon J."/>
        </authorList>
    </citation>
    <scope>NUCLEOTIDE SEQUENCE</scope>
    <source>
        <strain evidence="2">DSM 15702</strain>
    </source>
</reference>
<name>B0MJY2_9FIRM</name>
<accession>B0MJY2</accession>
<protein>
    <submittedName>
        <fullName evidence="2">Uncharacterized protein</fullName>
    </submittedName>
</protein>
<evidence type="ECO:0000256" key="1">
    <source>
        <dbReference type="SAM" id="Phobius"/>
    </source>
</evidence>
<dbReference type="Proteomes" id="UP000005326">
    <property type="component" value="Unassembled WGS sequence"/>
</dbReference>
<reference evidence="2" key="1">
    <citation type="submission" date="2007-10" db="EMBL/GenBank/DDBJ databases">
        <authorList>
            <person name="Fulton L."/>
            <person name="Clifton S."/>
            <person name="Fulton B."/>
            <person name="Xu J."/>
            <person name="Minx P."/>
            <person name="Pepin K.H."/>
            <person name="Johnson M."/>
            <person name="Thiruvilangam P."/>
            <person name="Bhonagiri V."/>
            <person name="Nash W.E."/>
            <person name="Mardis E.R."/>
            <person name="Wilson R.K."/>
        </authorList>
    </citation>
    <scope>NUCLEOTIDE SEQUENCE [LARGE SCALE GENOMIC DNA]</scope>
    <source>
        <strain evidence="2">DSM 15702</strain>
    </source>
</reference>
<evidence type="ECO:0000313" key="3">
    <source>
        <dbReference type="Proteomes" id="UP000005326"/>
    </source>
</evidence>